<keyword evidence="2" id="KW-1185">Reference proteome</keyword>
<dbReference type="AlphaFoldDB" id="A0A5E6MAN1"/>
<gene>
    <name evidence="1" type="ORF">MAMC_00930</name>
</gene>
<comment type="caution">
    <text evidence="1">The sequence shown here is derived from an EMBL/GenBank/DDBJ whole genome shotgun (WGS) entry which is preliminary data.</text>
</comment>
<sequence>MRKVWLLLWLGVFGLSAGGFAEEVRRAYETEPGGEYLALDPRVKIVKVWNFLNVPTKKVKSSPPPALMFEKMYWNWGAITPEDAAMRQGDIYVFHWRNRGKPRDLLARFEYRQTKTREAVWSQVDFSRRAHGNVHSLFLVVGDDYTQHGRVYAWRFTVIDGNRILAQAKSFIW</sequence>
<dbReference type="Proteomes" id="UP000381693">
    <property type="component" value="Unassembled WGS sequence"/>
</dbReference>
<proteinExistence type="predicted"/>
<dbReference type="EMBL" id="CABFUZ020000104">
    <property type="protein sequence ID" value="VVM06029.1"/>
    <property type="molecule type" value="Genomic_DNA"/>
</dbReference>
<name>A0A5E6MAN1_9BACT</name>
<accession>A0A5E6MAN1</accession>
<reference evidence="1" key="1">
    <citation type="submission" date="2019-09" db="EMBL/GenBank/DDBJ databases">
        <authorList>
            <person name="Cremers G."/>
        </authorList>
    </citation>
    <scope>NUCLEOTIDE SEQUENCE [LARGE SCALE GENOMIC DNA]</scope>
    <source>
        <strain evidence="1">3B</strain>
    </source>
</reference>
<organism evidence="1 2">
    <name type="scientific">Methylacidimicrobium cyclopophantes</name>
    <dbReference type="NCBI Taxonomy" id="1041766"/>
    <lineage>
        <taxon>Bacteria</taxon>
        <taxon>Pseudomonadati</taxon>
        <taxon>Verrucomicrobiota</taxon>
        <taxon>Methylacidimicrobium</taxon>
    </lineage>
</organism>
<evidence type="ECO:0000313" key="1">
    <source>
        <dbReference type="EMBL" id="VVM06029.1"/>
    </source>
</evidence>
<protein>
    <submittedName>
        <fullName evidence="1">Uncharacterized protein</fullName>
    </submittedName>
</protein>
<evidence type="ECO:0000313" key="2">
    <source>
        <dbReference type="Proteomes" id="UP000381693"/>
    </source>
</evidence>
<dbReference type="RefSeq" id="WP_246189543.1">
    <property type="nucleotide sequence ID" value="NZ_CABFUZ020000104.1"/>
</dbReference>